<dbReference type="OrthoDB" id="9793584at2"/>
<keyword evidence="5 12" id="KW-0479">Metal-binding</keyword>
<dbReference type="FunFam" id="2.40.50.140:FF:000104">
    <property type="entry name" value="Cytochrome c-type biogenesis protein CcmE"/>
    <property type="match status" value="1"/>
</dbReference>
<feature type="binding site" description="covalent" evidence="12 13">
    <location>
        <position position="128"/>
    </location>
    <ligand>
        <name>heme</name>
        <dbReference type="ChEBI" id="CHEBI:30413"/>
    </ligand>
</feature>
<dbReference type="PANTHER" id="PTHR34128">
    <property type="entry name" value="CYTOCHROME C-TYPE BIOGENESIS PROTEIN CCME HOMOLOG, MITOCHONDRIAL"/>
    <property type="match status" value="1"/>
</dbReference>
<keyword evidence="10 12" id="KW-0472">Membrane</keyword>
<feature type="compositionally biased region" description="Low complexity" evidence="14">
    <location>
        <begin position="150"/>
        <end position="168"/>
    </location>
</feature>
<protein>
    <recommendedName>
        <fullName evidence="12">Cytochrome c-type biogenesis protein CcmE</fullName>
    </recommendedName>
    <alternativeName>
        <fullName evidence="12">Cytochrome c maturation protein E</fullName>
    </alternativeName>
    <alternativeName>
        <fullName evidence="12">Heme chaperone CcmE</fullName>
    </alternativeName>
</protein>
<evidence type="ECO:0000256" key="14">
    <source>
        <dbReference type="SAM" id="MobiDB-lite"/>
    </source>
</evidence>
<evidence type="ECO:0000313" key="15">
    <source>
        <dbReference type="EMBL" id="RUS65813.1"/>
    </source>
</evidence>
<evidence type="ECO:0000256" key="4">
    <source>
        <dbReference type="ARBA" id="ARBA00022692"/>
    </source>
</evidence>
<gene>
    <name evidence="12 15" type="primary">ccmE</name>
    <name evidence="12" type="synonym">cycJ</name>
    <name evidence="15" type="ORF">CUZ56_02658</name>
</gene>
<dbReference type="Gene3D" id="2.40.50.140">
    <property type="entry name" value="Nucleic acid-binding proteins"/>
    <property type="match status" value="1"/>
</dbReference>
<name>A0A433SAP3_9BURK</name>
<dbReference type="PANTHER" id="PTHR34128:SF2">
    <property type="entry name" value="CYTOCHROME C-TYPE BIOGENESIS PROTEIN CCME HOMOLOG, MITOCHONDRIAL"/>
    <property type="match status" value="1"/>
</dbReference>
<dbReference type="EMBL" id="PQSP01000009">
    <property type="protein sequence ID" value="RUS65813.1"/>
    <property type="molecule type" value="Genomic_DNA"/>
</dbReference>
<dbReference type="InterPro" id="IPR036127">
    <property type="entry name" value="CcmE-like_sf"/>
</dbReference>
<dbReference type="GO" id="GO:0017003">
    <property type="term" value="P:protein-heme linkage"/>
    <property type="evidence" value="ECO:0007669"/>
    <property type="project" value="UniProtKB-UniRule"/>
</dbReference>
<comment type="caution">
    <text evidence="15">The sequence shown here is derived from an EMBL/GenBank/DDBJ whole genome shotgun (WGS) entry which is preliminary data.</text>
</comment>
<evidence type="ECO:0000256" key="2">
    <source>
        <dbReference type="ARBA" id="ARBA00022475"/>
    </source>
</evidence>
<evidence type="ECO:0000256" key="10">
    <source>
        <dbReference type="ARBA" id="ARBA00023136"/>
    </source>
</evidence>
<evidence type="ECO:0000256" key="13">
    <source>
        <dbReference type="PIRSR" id="PIRSR604329-50"/>
    </source>
</evidence>
<dbReference type="InterPro" id="IPR012340">
    <property type="entry name" value="NA-bd_OB-fold"/>
</dbReference>
<feature type="topological domain" description="Cytoplasmic" evidence="12">
    <location>
        <begin position="1"/>
        <end position="8"/>
    </location>
</feature>
<sequence>MKSGVGQRLVLVVLLLVGVGLTAGLLLYALRGNIDLFYTPSQVVFGRQGVIPEVGQRLQLGGMVLPGSVERNPDSLAVEFVVYDKDAQIHVSYEGILPDLFEEGQSVVAKGVLGENYRFEADTILAKHDENYTLPEVTEAMQENHSGPASSYQSNTQSNTQSNVQPNTAQQGGAL</sequence>
<comment type="similarity">
    <text evidence="12">Belongs to the CcmE/CycJ family.</text>
</comment>
<accession>A0A433SAP3</accession>
<reference evidence="15 16" key="1">
    <citation type="submission" date="2018-01" db="EMBL/GenBank/DDBJ databases">
        <title>Saezia sanguinis gen. nov., sp. nov., in the order Burkholderiales isolated from human blood.</title>
        <authorList>
            <person name="Medina-Pascual M.J."/>
            <person name="Valdezate S."/>
            <person name="Monzon S."/>
            <person name="Cuesta I."/>
            <person name="Carrasco G."/>
            <person name="Villalon P."/>
            <person name="Saez-Nieto J.A."/>
        </authorList>
    </citation>
    <scope>NUCLEOTIDE SEQUENCE [LARGE SCALE GENOMIC DNA]</scope>
    <source>
        <strain evidence="15 16">CNM695-12</strain>
    </source>
</reference>
<comment type="function">
    <text evidence="11 12">Heme chaperone required for the biogenesis of c-type cytochromes. Transiently binds heme delivered by CcmC and transfers the heme to apo-cytochromes in a process facilitated by CcmF and CcmH.</text>
</comment>
<evidence type="ECO:0000256" key="11">
    <source>
        <dbReference type="ARBA" id="ARBA00056663"/>
    </source>
</evidence>
<evidence type="ECO:0000256" key="3">
    <source>
        <dbReference type="ARBA" id="ARBA00022617"/>
    </source>
</evidence>
<evidence type="ECO:0000256" key="12">
    <source>
        <dbReference type="HAMAP-Rule" id="MF_01959"/>
    </source>
</evidence>
<evidence type="ECO:0000256" key="1">
    <source>
        <dbReference type="ARBA" id="ARBA00004533"/>
    </source>
</evidence>
<keyword evidence="8 12" id="KW-1133">Transmembrane helix</keyword>
<dbReference type="GO" id="GO:0046872">
    <property type="term" value="F:metal ion binding"/>
    <property type="evidence" value="ECO:0007669"/>
    <property type="project" value="UniProtKB-KW"/>
</dbReference>
<dbReference type="SUPFAM" id="SSF82093">
    <property type="entry name" value="Heme chaperone CcmE"/>
    <property type="match status" value="1"/>
</dbReference>
<dbReference type="HAMAP" id="MF_01959">
    <property type="entry name" value="CcmE"/>
    <property type="match status" value="1"/>
</dbReference>
<feature type="region of interest" description="Disordered" evidence="14">
    <location>
        <begin position="141"/>
        <end position="175"/>
    </location>
</feature>
<dbReference type="GO" id="GO:0020037">
    <property type="term" value="F:heme binding"/>
    <property type="evidence" value="ECO:0007669"/>
    <property type="project" value="InterPro"/>
</dbReference>
<organism evidence="15 16">
    <name type="scientific">Saezia sanguinis</name>
    <dbReference type="NCBI Taxonomy" id="1965230"/>
    <lineage>
        <taxon>Bacteria</taxon>
        <taxon>Pseudomonadati</taxon>
        <taxon>Pseudomonadota</taxon>
        <taxon>Betaproteobacteria</taxon>
        <taxon>Burkholderiales</taxon>
        <taxon>Saeziaceae</taxon>
        <taxon>Saezia</taxon>
    </lineage>
</organism>
<dbReference type="InterPro" id="IPR004329">
    <property type="entry name" value="CcmE"/>
</dbReference>
<keyword evidence="16" id="KW-1185">Reference proteome</keyword>
<dbReference type="RefSeq" id="WP_126980820.1">
    <property type="nucleotide sequence ID" value="NZ_PQSP01000009.1"/>
</dbReference>
<keyword evidence="4 12" id="KW-0812">Transmembrane</keyword>
<dbReference type="GO" id="GO:0005886">
    <property type="term" value="C:plasma membrane"/>
    <property type="evidence" value="ECO:0007669"/>
    <property type="project" value="UniProtKB-SubCell"/>
</dbReference>
<evidence type="ECO:0000256" key="6">
    <source>
        <dbReference type="ARBA" id="ARBA00022748"/>
    </source>
</evidence>
<evidence type="ECO:0000256" key="7">
    <source>
        <dbReference type="ARBA" id="ARBA00022968"/>
    </source>
</evidence>
<dbReference type="GO" id="GO:0017004">
    <property type="term" value="P:cytochrome complex assembly"/>
    <property type="evidence" value="ECO:0007669"/>
    <property type="project" value="UniProtKB-KW"/>
</dbReference>
<keyword evidence="3 12" id="KW-0349">Heme</keyword>
<keyword evidence="2 12" id="KW-1003">Cell membrane</keyword>
<evidence type="ECO:0000256" key="8">
    <source>
        <dbReference type="ARBA" id="ARBA00022989"/>
    </source>
</evidence>
<evidence type="ECO:0000256" key="5">
    <source>
        <dbReference type="ARBA" id="ARBA00022723"/>
    </source>
</evidence>
<proteinExistence type="inferred from homology"/>
<evidence type="ECO:0000313" key="16">
    <source>
        <dbReference type="Proteomes" id="UP000286947"/>
    </source>
</evidence>
<dbReference type="AlphaFoldDB" id="A0A433SAP3"/>
<keyword evidence="9 12" id="KW-0408">Iron</keyword>
<keyword evidence="7 12" id="KW-0735">Signal-anchor</keyword>
<dbReference type="NCBIfam" id="NF009638">
    <property type="entry name" value="PRK13165.1"/>
    <property type="match status" value="1"/>
</dbReference>
<dbReference type="Pfam" id="PF03100">
    <property type="entry name" value="CcmE"/>
    <property type="match status" value="1"/>
</dbReference>
<feature type="binding site" description="axial binding residue" evidence="12 13">
    <location>
        <position position="132"/>
    </location>
    <ligand>
        <name>heme</name>
        <dbReference type="ChEBI" id="CHEBI:30413"/>
    </ligand>
    <ligandPart>
        <name>Fe</name>
        <dbReference type="ChEBI" id="CHEBI:18248"/>
    </ligandPart>
</feature>
<keyword evidence="6 12" id="KW-0201">Cytochrome c-type biogenesis</keyword>
<dbReference type="Proteomes" id="UP000286947">
    <property type="component" value="Unassembled WGS sequence"/>
</dbReference>
<evidence type="ECO:0000256" key="9">
    <source>
        <dbReference type="ARBA" id="ARBA00023004"/>
    </source>
</evidence>
<comment type="subcellular location">
    <subcellularLocation>
        <location evidence="1">Cell inner membrane</location>
    </subcellularLocation>
    <subcellularLocation>
        <location evidence="12">Cell membrane</location>
        <topology evidence="12">Single-pass type II membrane protein</topology>
    </subcellularLocation>
</comment>
<feature type="topological domain" description="Extracellular" evidence="12">
    <location>
        <begin position="30"/>
        <end position="175"/>
    </location>
</feature>